<keyword evidence="10" id="KW-0677">Repeat</keyword>
<comment type="subcellular location">
    <subcellularLocation>
        <location evidence="2">Cytoplasm</location>
        <location evidence="2">Cytosol</location>
    </subcellularLocation>
</comment>
<keyword evidence="7" id="KW-0963">Cytoplasm</keyword>
<dbReference type="GO" id="GO:0061630">
    <property type="term" value="F:ubiquitin protein ligase activity"/>
    <property type="evidence" value="ECO:0007669"/>
    <property type="project" value="InterPro"/>
</dbReference>
<reference evidence="17 18" key="1">
    <citation type="journal article" date="2004" name="Nature">
        <title>Genome sequence of the ultrasmall unicellular red alga Cyanidioschyzon merolae 10D.</title>
        <authorList>
            <person name="Matsuzaki M."/>
            <person name="Misumi O."/>
            <person name="Shin-i T."/>
            <person name="Maruyama S."/>
            <person name="Takahara M."/>
            <person name="Miyagishima S."/>
            <person name="Mori T."/>
            <person name="Nishida K."/>
            <person name="Yagisawa F."/>
            <person name="Nishida K."/>
            <person name="Yoshida Y."/>
            <person name="Nishimura Y."/>
            <person name="Nakao S."/>
            <person name="Kobayashi T."/>
            <person name="Momoyama Y."/>
            <person name="Higashiyama T."/>
            <person name="Minoda A."/>
            <person name="Sano M."/>
            <person name="Nomoto H."/>
            <person name="Oishi K."/>
            <person name="Hayashi H."/>
            <person name="Ohta F."/>
            <person name="Nishizaka S."/>
            <person name="Haga S."/>
            <person name="Miura S."/>
            <person name="Morishita T."/>
            <person name="Kabeya Y."/>
            <person name="Terasawa K."/>
            <person name="Suzuki Y."/>
            <person name="Ishii Y."/>
            <person name="Asakawa S."/>
            <person name="Takano H."/>
            <person name="Ohta N."/>
            <person name="Kuroiwa H."/>
            <person name="Tanaka K."/>
            <person name="Shimizu N."/>
            <person name="Sugano S."/>
            <person name="Sato N."/>
            <person name="Nozaki H."/>
            <person name="Ogasawara N."/>
            <person name="Kohara Y."/>
            <person name="Kuroiwa T."/>
        </authorList>
    </citation>
    <scope>NUCLEOTIDE SEQUENCE [LARGE SCALE GENOMIC DNA]</scope>
    <source>
        <strain evidence="17 18">10D</strain>
    </source>
</reference>
<dbReference type="GO" id="GO:0072344">
    <property type="term" value="P:rescue of stalled ribosome"/>
    <property type="evidence" value="ECO:0007669"/>
    <property type="project" value="TreeGrafter"/>
</dbReference>
<dbReference type="CDD" id="cd16491">
    <property type="entry name" value="RING-CH-C4HC3_LTN1"/>
    <property type="match status" value="1"/>
</dbReference>
<reference evidence="17 18" key="2">
    <citation type="journal article" date="2007" name="BMC Biol.">
        <title>A 100%-complete sequence reveals unusually simple genomic features in the hot-spring red alga Cyanidioschyzon merolae.</title>
        <authorList>
            <person name="Nozaki H."/>
            <person name="Takano H."/>
            <person name="Misumi O."/>
            <person name="Terasawa K."/>
            <person name="Matsuzaki M."/>
            <person name="Maruyama S."/>
            <person name="Nishida K."/>
            <person name="Yagisawa F."/>
            <person name="Yoshida Y."/>
            <person name="Fujiwara T."/>
            <person name="Takio S."/>
            <person name="Tamura K."/>
            <person name="Chung S.J."/>
            <person name="Nakamura S."/>
            <person name="Kuroiwa H."/>
            <person name="Tanaka K."/>
            <person name="Sato N."/>
            <person name="Kuroiwa T."/>
        </authorList>
    </citation>
    <scope>NUCLEOTIDE SEQUENCE [LARGE SCALE GENOMIC DNA]</scope>
    <source>
        <strain evidence="17 18">10D</strain>
    </source>
</reference>
<evidence type="ECO:0000256" key="3">
    <source>
        <dbReference type="ARBA" id="ARBA00004906"/>
    </source>
</evidence>
<dbReference type="Gramene" id="CMS402CT">
    <property type="protein sequence ID" value="CMS402CT"/>
    <property type="gene ID" value="CMS402C"/>
</dbReference>
<evidence type="ECO:0000256" key="12">
    <source>
        <dbReference type="ARBA" id="ARBA00022786"/>
    </source>
</evidence>
<dbReference type="HOGENOM" id="CLU_231111_0_0_1"/>
<dbReference type="InterPro" id="IPR054476">
    <property type="entry name" value="Ltn1_N"/>
</dbReference>
<dbReference type="KEGG" id="cme:CYME_CMS402C"/>
<dbReference type="GO" id="GO:0008270">
    <property type="term" value="F:zinc ion binding"/>
    <property type="evidence" value="ECO:0007669"/>
    <property type="project" value="UniProtKB-KW"/>
</dbReference>
<dbReference type="SUPFAM" id="SSF57850">
    <property type="entry name" value="RING/U-box"/>
    <property type="match status" value="1"/>
</dbReference>
<dbReference type="GO" id="GO:0043023">
    <property type="term" value="F:ribosomal large subunit binding"/>
    <property type="evidence" value="ECO:0007669"/>
    <property type="project" value="TreeGrafter"/>
</dbReference>
<dbReference type="PROSITE" id="PS50089">
    <property type="entry name" value="ZF_RING_2"/>
    <property type="match status" value="1"/>
</dbReference>
<evidence type="ECO:0000256" key="14">
    <source>
        <dbReference type="PROSITE-ProRule" id="PRU00175"/>
    </source>
</evidence>
<dbReference type="InterPro" id="IPR039795">
    <property type="entry name" value="LTN1/Rkr1"/>
</dbReference>
<organism evidence="17 18">
    <name type="scientific">Cyanidioschyzon merolae (strain NIES-3377 / 10D)</name>
    <name type="common">Unicellular red alga</name>
    <dbReference type="NCBI Taxonomy" id="280699"/>
    <lineage>
        <taxon>Eukaryota</taxon>
        <taxon>Rhodophyta</taxon>
        <taxon>Bangiophyceae</taxon>
        <taxon>Cyanidiales</taxon>
        <taxon>Cyanidiaceae</taxon>
        <taxon>Cyanidioschyzon</taxon>
    </lineage>
</organism>
<evidence type="ECO:0000256" key="8">
    <source>
        <dbReference type="ARBA" id="ARBA00022679"/>
    </source>
</evidence>
<evidence type="ECO:0000256" key="11">
    <source>
        <dbReference type="ARBA" id="ARBA00022771"/>
    </source>
</evidence>
<evidence type="ECO:0000256" key="6">
    <source>
        <dbReference type="ARBA" id="ARBA00017157"/>
    </source>
</evidence>
<dbReference type="InterPro" id="IPR013083">
    <property type="entry name" value="Znf_RING/FYVE/PHD"/>
</dbReference>
<dbReference type="InterPro" id="IPR011989">
    <property type="entry name" value="ARM-like"/>
</dbReference>
<dbReference type="PANTHER" id="PTHR12389:SF0">
    <property type="entry name" value="E3 UBIQUITIN-PROTEIN LIGASE LISTERIN"/>
    <property type="match status" value="1"/>
</dbReference>
<name>M1VM48_CYAM1</name>
<dbReference type="InterPro" id="IPR016024">
    <property type="entry name" value="ARM-type_fold"/>
</dbReference>
<dbReference type="GO" id="GO:1990116">
    <property type="term" value="P:ribosome-associated ubiquitin-dependent protein catabolic process"/>
    <property type="evidence" value="ECO:0007669"/>
    <property type="project" value="InterPro"/>
</dbReference>
<feature type="domain" description="RING-type" evidence="16">
    <location>
        <begin position="2158"/>
        <end position="2206"/>
    </location>
</feature>
<keyword evidence="9" id="KW-0479">Metal-binding</keyword>
<feature type="region of interest" description="Disordered" evidence="15">
    <location>
        <begin position="1382"/>
        <end position="1434"/>
    </location>
</feature>
<evidence type="ECO:0000256" key="10">
    <source>
        <dbReference type="ARBA" id="ARBA00022737"/>
    </source>
</evidence>
<proteinExistence type="inferred from homology"/>
<dbReference type="GO" id="GO:0005829">
    <property type="term" value="C:cytosol"/>
    <property type="evidence" value="ECO:0007669"/>
    <property type="project" value="UniProtKB-SubCell"/>
</dbReference>
<feature type="compositionally biased region" description="Low complexity" evidence="15">
    <location>
        <begin position="1421"/>
        <end position="1434"/>
    </location>
</feature>
<dbReference type="EC" id="2.3.2.27" evidence="5"/>
<dbReference type="OrthoDB" id="6108at2759"/>
<comment type="catalytic activity">
    <reaction evidence="1">
        <text>S-ubiquitinyl-[E2 ubiquitin-conjugating enzyme]-L-cysteine + [acceptor protein]-L-lysine = [E2 ubiquitin-conjugating enzyme]-L-cysteine + N(6)-ubiquitinyl-[acceptor protein]-L-lysine.</text>
        <dbReference type="EC" id="2.3.2.27"/>
    </reaction>
</comment>
<evidence type="ECO:0000256" key="13">
    <source>
        <dbReference type="ARBA" id="ARBA00022833"/>
    </source>
</evidence>
<dbReference type="GO" id="GO:0016567">
    <property type="term" value="P:protein ubiquitination"/>
    <property type="evidence" value="ECO:0007669"/>
    <property type="project" value="UniProtKB-UniPathway"/>
</dbReference>
<dbReference type="UniPathway" id="UPA00143"/>
<evidence type="ECO:0000256" key="7">
    <source>
        <dbReference type="ARBA" id="ARBA00022490"/>
    </source>
</evidence>
<gene>
    <name evidence="17" type="ORF">CYME_CMS402C</name>
</gene>
<dbReference type="Proteomes" id="UP000007014">
    <property type="component" value="Chromosome 19"/>
</dbReference>
<dbReference type="Pfam" id="PF22958">
    <property type="entry name" value="Ltn1_1st"/>
    <property type="match status" value="1"/>
</dbReference>
<dbReference type="Gene3D" id="1.25.10.10">
    <property type="entry name" value="Leucine-rich Repeat Variant"/>
    <property type="match status" value="1"/>
</dbReference>
<dbReference type="SMART" id="SM00184">
    <property type="entry name" value="RING"/>
    <property type="match status" value="1"/>
</dbReference>
<evidence type="ECO:0000256" key="5">
    <source>
        <dbReference type="ARBA" id="ARBA00012483"/>
    </source>
</evidence>
<keyword evidence="8" id="KW-0808">Transferase</keyword>
<comment type="similarity">
    <text evidence="4">Belongs to the LTN1 family.</text>
</comment>
<evidence type="ECO:0000313" key="18">
    <source>
        <dbReference type="Proteomes" id="UP000007014"/>
    </source>
</evidence>
<dbReference type="EMBL" id="AP006501">
    <property type="protein sequence ID" value="BAM82968.1"/>
    <property type="molecule type" value="Genomic_DNA"/>
</dbReference>
<keyword evidence="18" id="KW-1185">Reference proteome</keyword>
<evidence type="ECO:0000256" key="1">
    <source>
        <dbReference type="ARBA" id="ARBA00000900"/>
    </source>
</evidence>
<dbReference type="Gene3D" id="3.30.40.10">
    <property type="entry name" value="Zinc/RING finger domain, C3HC4 (zinc finger)"/>
    <property type="match status" value="1"/>
</dbReference>
<evidence type="ECO:0000313" key="17">
    <source>
        <dbReference type="EMBL" id="BAM82968.1"/>
    </source>
</evidence>
<evidence type="ECO:0000256" key="9">
    <source>
        <dbReference type="ARBA" id="ARBA00022723"/>
    </source>
</evidence>
<keyword evidence="13" id="KW-0862">Zinc</keyword>
<evidence type="ECO:0000259" key="16">
    <source>
        <dbReference type="PROSITE" id="PS50089"/>
    </source>
</evidence>
<dbReference type="PANTHER" id="PTHR12389">
    <property type="entry name" value="ZINC FINGER PROTEIN 294"/>
    <property type="match status" value="1"/>
</dbReference>
<dbReference type="RefSeq" id="XP_005539004.1">
    <property type="nucleotide sequence ID" value="XM_005538947.1"/>
</dbReference>
<sequence length="2209" mass="243527">MPSRGARSKKPAKKTASAEEAAQRLPEHLAAGKFTSLADITSIVLGARSWQSEAEAETRPLTTTASTAELQNWDEHAALVAQRLLKRDESTKLRALQELSTLLQALEQASSERIADQAAYGAQYGAFLGNFATAFVKLTLDPSVRVRAEAVALAGLVVRLYGKRSIALLPGMLPAWVGLLGDPSAQVAEAAARSFQDAFPTEVKRRRALLLVPHALIHHATAQVQSSLAGNVPETLRQSADKAEMPLLHALVCVASTAEALATTLATKTTLSPADDSELVAFLVHWLQHWVSEEGVQTLAVPLFRRYRQSLRVHEAFWRLAIISVDLFGELRQTRDEHQGHSLIAALANACPDWESKASDGFSYLVSRLAWDELHASCQEQVWILLHRYVVRIEPSSSSLARSISAKTLTSWLLGESIAGGRRQASAAERIQSGRVFRGLLPFLQALRIKWLTSDAVRSDPVESASRHHWLESFEGMLLDELTTALLWRAPKTKFPPALVGSAYLDWWQAALVAFLESALWVQQLSSRRERSDDRTALRARCRAALQRYLLAAEAFQRAPEASQSVVQFGGRPADASLLHERFFDVLFYASVDACRSDLDATRSNWQIVGEELAAGLVVIVVIERAPAWYAKAVVAACERAVQGTSFATLESDQQPRWSLLGLDPGVIRTWSVEIMGGAFCWALNRFRRRKIGNGNAQHDDNHQQVHGTPAEAEVATTLLLLAWSQRAPASMLERALQYPDPIQGRHRLNDFFHDAVSLLEHPSAENEHDDDDDDNEEEAVAVAALPAAYSHQLVAVLGALAACSHSSEALSGPSSVLNARLEECPGAGRWLIELAQAARIRAASIEQGVPAGLWTATVFPRHLADQVEHLQCYCDQLDPARYSYYRRSETDAWPSVGLLLEYAAWPEAWLWSTSTDWSTLRSSMDASVCRALRLGLWDWPQLASFQQGVHSAAAPWTAETRAWLYVRALLALEQHQSQEASDGHVFADVRPSAALERETLERVVLDALAWLLEDMERVLLAESCETQAPDMLEAVQRFQRVLLELAATSKRPWQALLYDILYKCWVSDAEDSKAIAAQPGERVIEPAWRPLQRLEEQQRQQRWRCSLLESLTPSLDDAASPLDATLWHLYLQFPWTRSWATARFIGWLQRTDAATAASALDVAAAVLARLLDPEASTAACCDTIVTELAKAPLYAPATPTAFQVPLEQSAERQPTMLMRLLIWSSLVRERFWIRLQTDAAYFGRSVTAASFTRCTMAALETGPVTGLQASGAVGEFALELLRYAAASLAQTLPVWVQSVLNDTSAERMRSATGLQHEPSVQVAPQDVPKTLCASMEILGHAAAIPASYEHRADLLTYLRSALELLIEVPFTNLITSLERAPQQTSEEFHRGSSFVGKHATPDANTTRPAASATSVRRVSDAPSTPSSSSSAAEDSNRQVLAVLFERLVRPSLDVFATDLGEEHWTWIGETATQALVTSLGWPVYAAALRCLYAWHVRLVERASSTLLSEQMVSSIGQALWMTCYRLAEAYRDSLVTEAPCSPVAELNLPVQDALGYLICVFRPELERLALRSEDSAPQMMTALPCWREARDRWVTTRFGVKCESLLSSMLGRFWCLTWLPYLVASKSTAVRSAVMQLLGTLWDALEAWLATSTLEGAQASLGTGHAGTGASPADTRPGSIRFESDQRGAATALGRRPAEPEPMPCSSTSATYATETTPLEYSADRRGTQLDGSVEHHDPLRTEASELSVAVSDLGIAENTVHLEALKGLATLHDALIQSCSEALFALTARFPSLDPTPEAASWEPLQTYFCAWLVLLRLQVTGSYPEASLVTPLGSRLPNTLREGALWTLLDGLGRCWIRAAATITTRTPESSHSTSDAEAQCFREQLEMLLAGLTEQLVLATSDPQWLAREIFWEPTDWRPAALGARLLFLTLLVQPLLAQRWFTDHVADRSLLQPLELLSRTLLTGPLIARELEAIRQYAAHVHQTQHRENGETVPNASPSHTGVLSVQGSLAAREILVRYHFEEVQLPVCLRLADTHPWRAPELVLAPAERSVVSLAGIERETRARSELEARYRRLFLHMTRILQHGVDRHSADAGTLLLQLGASATSSSTSTTSTLGTASCVPRQYFAPSALASAVVYWHQRLVSLLRDAPECPICYQVLHSRTGQVSRVRCPTCRYRFHAACLYRWFSSAAHGATCPLCRSPF</sequence>
<dbReference type="InterPro" id="IPR039804">
    <property type="entry name" value="RING-CH-C4HC3_LTN1"/>
</dbReference>
<accession>M1VM48</accession>
<comment type="pathway">
    <text evidence="3">Protein modification; protein ubiquitination.</text>
</comment>
<evidence type="ECO:0000256" key="15">
    <source>
        <dbReference type="SAM" id="MobiDB-lite"/>
    </source>
</evidence>
<keyword evidence="11 14" id="KW-0863">Zinc-finger</keyword>
<dbReference type="GeneID" id="16997439"/>
<feature type="compositionally biased region" description="Polar residues" evidence="15">
    <location>
        <begin position="1403"/>
        <end position="1417"/>
    </location>
</feature>
<protein>
    <recommendedName>
        <fullName evidence="6">E3 ubiquitin-protein ligase listerin</fullName>
        <ecNumber evidence="5">2.3.2.27</ecNumber>
    </recommendedName>
</protein>
<dbReference type="InterPro" id="IPR001841">
    <property type="entry name" value="Znf_RING"/>
</dbReference>
<feature type="region of interest" description="Disordered" evidence="15">
    <location>
        <begin position="1662"/>
        <end position="1713"/>
    </location>
</feature>
<evidence type="ECO:0000256" key="2">
    <source>
        <dbReference type="ARBA" id="ARBA00004514"/>
    </source>
</evidence>
<dbReference type="GO" id="GO:1990112">
    <property type="term" value="C:RQC complex"/>
    <property type="evidence" value="ECO:0007669"/>
    <property type="project" value="InterPro"/>
</dbReference>
<feature type="compositionally biased region" description="Basic residues" evidence="15">
    <location>
        <begin position="1"/>
        <end position="13"/>
    </location>
</feature>
<keyword evidence="12" id="KW-0833">Ubl conjugation pathway</keyword>
<feature type="region of interest" description="Disordered" evidence="15">
    <location>
        <begin position="1"/>
        <end position="24"/>
    </location>
</feature>
<evidence type="ECO:0000256" key="4">
    <source>
        <dbReference type="ARBA" id="ARBA00007997"/>
    </source>
</evidence>
<dbReference type="eggNOG" id="KOG0803">
    <property type="taxonomic scope" value="Eukaryota"/>
</dbReference>
<dbReference type="SUPFAM" id="SSF48371">
    <property type="entry name" value="ARM repeat"/>
    <property type="match status" value="1"/>
</dbReference>
<dbReference type="STRING" id="280699.M1VM48"/>